<feature type="signal peptide" evidence="1">
    <location>
        <begin position="1"/>
        <end position="21"/>
    </location>
</feature>
<evidence type="ECO:0000313" key="3">
    <source>
        <dbReference type="RefSeq" id="XP_025415454.1"/>
    </source>
</evidence>
<dbReference type="OrthoDB" id="6595888at2759"/>
<sequence>MNSTILSIAVGVVLFLAPTHSDANVRTAIPAVNNLNSYRKTSEGLVTISNDSDQCKFSPTNSNNNNYYTRDAYQTNNLKTRFESRSVLRVGGKEEERRFEKRRVIRLNEKEEHRSQNMRVLRVDGKEEERRFLFRADEARRVRLTRSESLPDISRERFRGVRERDVGDVRDADRRVLERSDRRFLENRYDQRTFRHEVRDSRHERQVGRDVMDTGRRAMDIRQSNMVDVKDKYASTSWPFSSFVQSTIGVLGLYYFGMHNKSTTK</sequence>
<accession>A0A8B8FWU7</accession>
<dbReference type="RefSeq" id="XP_025415454.1">
    <property type="nucleotide sequence ID" value="XM_025559669.1"/>
</dbReference>
<reference evidence="3" key="1">
    <citation type="submission" date="2025-08" db="UniProtKB">
        <authorList>
            <consortium name="RefSeq"/>
        </authorList>
    </citation>
    <scope>IDENTIFICATION</scope>
    <source>
        <tissue evidence="3">Whole body</tissue>
    </source>
</reference>
<organism evidence="2 3">
    <name type="scientific">Sipha flava</name>
    <name type="common">yellow sugarcane aphid</name>
    <dbReference type="NCBI Taxonomy" id="143950"/>
    <lineage>
        <taxon>Eukaryota</taxon>
        <taxon>Metazoa</taxon>
        <taxon>Ecdysozoa</taxon>
        <taxon>Arthropoda</taxon>
        <taxon>Hexapoda</taxon>
        <taxon>Insecta</taxon>
        <taxon>Pterygota</taxon>
        <taxon>Neoptera</taxon>
        <taxon>Paraneoptera</taxon>
        <taxon>Hemiptera</taxon>
        <taxon>Sternorrhyncha</taxon>
        <taxon>Aphidomorpha</taxon>
        <taxon>Aphidoidea</taxon>
        <taxon>Aphididae</taxon>
        <taxon>Sipha</taxon>
    </lineage>
</organism>
<evidence type="ECO:0000313" key="2">
    <source>
        <dbReference type="Proteomes" id="UP000694846"/>
    </source>
</evidence>
<name>A0A8B8FWU7_9HEMI</name>
<dbReference type="AlphaFoldDB" id="A0A8B8FWU7"/>
<evidence type="ECO:0000256" key="1">
    <source>
        <dbReference type="SAM" id="SignalP"/>
    </source>
</evidence>
<dbReference type="GeneID" id="112687112"/>
<keyword evidence="2" id="KW-1185">Reference proteome</keyword>
<gene>
    <name evidence="3" type="primary">LOC112687112</name>
</gene>
<proteinExistence type="predicted"/>
<keyword evidence="1" id="KW-0732">Signal</keyword>
<dbReference type="Proteomes" id="UP000694846">
    <property type="component" value="Unplaced"/>
</dbReference>
<feature type="chain" id="PRO_5034877601" evidence="1">
    <location>
        <begin position="22"/>
        <end position="265"/>
    </location>
</feature>
<protein>
    <submittedName>
        <fullName evidence="3">Uncharacterized protein LOC112687112</fullName>
    </submittedName>
</protein>